<dbReference type="SUPFAM" id="SSF48498">
    <property type="entry name" value="Tetracyclin repressor-like, C-terminal domain"/>
    <property type="match status" value="1"/>
</dbReference>
<dbReference type="KEGG" id="mgo:AFA91_14665"/>
<dbReference type="STRING" id="134601.AFA91_14665"/>
<dbReference type="InterPro" id="IPR011075">
    <property type="entry name" value="TetR_C"/>
</dbReference>
<organism evidence="6 7">
    <name type="scientific">Mycolicibacterium goodii</name>
    <name type="common">Mycobacterium goodii</name>
    <dbReference type="NCBI Taxonomy" id="134601"/>
    <lineage>
        <taxon>Bacteria</taxon>
        <taxon>Bacillati</taxon>
        <taxon>Actinomycetota</taxon>
        <taxon>Actinomycetes</taxon>
        <taxon>Mycobacteriales</taxon>
        <taxon>Mycobacteriaceae</taxon>
        <taxon>Mycolicibacterium</taxon>
    </lineage>
</organism>
<name>A0A0K0X6A0_MYCGD</name>
<sequence>MAGERPGGRTAAVRRAVLTAAEDLLIEAGLDGLELTVVAERAGVGKSTVYRRWGTVPALVADLLTDMAEQSLPRADTGSLRGDLQANARLVRRTLADPRQGRLFKAMIAAATCDARTAEALEEFYARRIAEWSGCVTDAIARGEAPEKTDAAAAIRQVSAPLYHQFLTSTKRLTTGDADRAAHAAVAAIRAGVYTTRG</sequence>
<dbReference type="Gene3D" id="1.10.10.60">
    <property type="entry name" value="Homeodomain-like"/>
    <property type="match status" value="1"/>
</dbReference>
<dbReference type="AlphaFoldDB" id="A0A0K0X6A0"/>
<dbReference type="InterPro" id="IPR001647">
    <property type="entry name" value="HTH_TetR"/>
</dbReference>
<protein>
    <submittedName>
        <fullName evidence="6">TetR family transcriptional regulator</fullName>
    </submittedName>
</protein>
<dbReference type="PANTHER" id="PTHR30055:SF148">
    <property type="entry name" value="TETR-FAMILY TRANSCRIPTIONAL REGULATOR"/>
    <property type="match status" value="1"/>
</dbReference>
<dbReference type="InterPro" id="IPR036271">
    <property type="entry name" value="Tet_transcr_reg_TetR-rel_C_sf"/>
</dbReference>
<keyword evidence="3" id="KW-0804">Transcription</keyword>
<evidence type="ECO:0000259" key="5">
    <source>
        <dbReference type="PROSITE" id="PS50977"/>
    </source>
</evidence>
<evidence type="ECO:0000313" key="7">
    <source>
        <dbReference type="Proteomes" id="UP000062255"/>
    </source>
</evidence>
<dbReference type="Gene3D" id="1.10.357.10">
    <property type="entry name" value="Tetracycline Repressor, domain 2"/>
    <property type="match status" value="1"/>
</dbReference>
<dbReference type="PANTHER" id="PTHR30055">
    <property type="entry name" value="HTH-TYPE TRANSCRIPTIONAL REGULATOR RUTR"/>
    <property type="match status" value="1"/>
</dbReference>
<accession>A0A0K0X6A0</accession>
<proteinExistence type="predicted"/>
<dbReference type="InterPro" id="IPR009057">
    <property type="entry name" value="Homeodomain-like_sf"/>
</dbReference>
<dbReference type="EMBL" id="CP012150">
    <property type="protein sequence ID" value="AKS32922.1"/>
    <property type="molecule type" value="Genomic_DNA"/>
</dbReference>
<keyword evidence="1" id="KW-0805">Transcription regulation</keyword>
<gene>
    <name evidence="6" type="ORF">AFA91_14665</name>
</gene>
<dbReference type="GO" id="GO:0000976">
    <property type="term" value="F:transcription cis-regulatory region binding"/>
    <property type="evidence" value="ECO:0007669"/>
    <property type="project" value="TreeGrafter"/>
</dbReference>
<dbReference type="InterPro" id="IPR050109">
    <property type="entry name" value="HTH-type_TetR-like_transc_reg"/>
</dbReference>
<feature type="DNA-binding region" description="H-T-H motif" evidence="4">
    <location>
        <begin position="34"/>
        <end position="53"/>
    </location>
</feature>
<evidence type="ECO:0000256" key="2">
    <source>
        <dbReference type="ARBA" id="ARBA00023125"/>
    </source>
</evidence>
<evidence type="ECO:0000256" key="3">
    <source>
        <dbReference type="ARBA" id="ARBA00023163"/>
    </source>
</evidence>
<feature type="domain" description="HTH tetR-type" evidence="5">
    <location>
        <begin position="11"/>
        <end position="71"/>
    </location>
</feature>
<keyword evidence="2 4" id="KW-0238">DNA-binding</keyword>
<evidence type="ECO:0000256" key="4">
    <source>
        <dbReference type="PROSITE-ProRule" id="PRU00335"/>
    </source>
</evidence>
<dbReference type="OrthoDB" id="9796019at2"/>
<evidence type="ECO:0000313" key="6">
    <source>
        <dbReference type="EMBL" id="AKS32922.1"/>
    </source>
</evidence>
<dbReference type="SUPFAM" id="SSF46689">
    <property type="entry name" value="Homeodomain-like"/>
    <property type="match status" value="1"/>
</dbReference>
<dbReference type="Proteomes" id="UP000062255">
    <property type="component" value="Chromosome"/>
</dbReference>
<dbReference type="PRINTS" id="PR00455">
    <property type="entry name" value="HTHTETR"/>
</dbReference>
<dbReference type="PATRIC" id="fig|134601.6.peg.3037"/>
<dbReference type="RefSeq" id="WP_049745358.1">
    <property type="nucleotide sequence ID" value="NZ_CP012150.1"/>
</dbReference>
<dbReference type="PROSITE" id="PS50977">
    <property type="entry name" value="HTH_TETR_2"/>
    <property type="match status" value="1"/>
</dbReference>
<dbReference type="Pfam" id="PF00440">
    <property type="entry name" value="TetR_N"/>
    <property type="match status" value="1"/>
</dbReference>
<reference evidence="6 7" key="1">
    <citation type="submission" date="2015-07" db="EMBL/GenBank/DDBJ databases">
        <title>Complete genome sequence of Mycobacterium goodii X7B, a facultative thermophilic biodesulfurizing bacterium.</title>
        <authorList>
            <person name="Yu B."/>
            <person name="Li F."/>
            <person name="Xu P."/>
        </authorList>
    </citation>
    <scope>NUCLEOTIDE SEQUENCE [LARGE SCALE GENOMIC DNA]</scope>
    <source>
        <strain evidence="6 7">X7B</strain>
    </source>
</reference>
<evidence type="ECO:0000256" key="1">
    <source>
        <dbReference type="ARBA" id="ARBA00023015"/>
    </source>
</evidence>
<dbReference type="GO" id="GO:0003700">
    <property type="term" value="F:DNA-binding transcription factor activity"/>
    <property type="evidence" value="ECO:0007669"/>
    <property type="project" value="TreeGrafter"/>
</dbReference>
<dbReference type="Pfam" id="PF16859">
    <property type="entry name" value="TetR_C_11"/>
    <property type="match status" value="1"/>
</dbReference>